<dbReference type="GO" id="GO:0006102">
    <property type="term" value="P:isocitrate metabolic process"/>
    <property type="evidence" value="ECO:0007669"/>
    <property type="project" value="TreeGrafter"/>
</dbReference>
<evidence type="ECO:0000256" key="1">
    <source>
        <dbReference type="ARBA" id="ARBA00007769"/>
    </source>
</evidence>
<comment type="similarity">
    <text evidence="1">Belongs to the isocitrate and isopropylmalate dehydrogenases family.</text>
</comment>
<dbReference type="GO" id="GO:0004449">
    <property type="term" value="F:isocitrate dehydrogenase (NAD+) activity"/>
    <property type="evidence" value="ECO:0007669"/>
    <property type="project" value="TreeGrafter"/>
</dbReference>
<dbReference type="SMART" id="SM01329">
    <property type="entry name" value="Iso_dh"/>
    <property type="match status" value="1"/>
</dbReference>
<dbReference type="Proteomes" id="UP000230066">
    <property type="component" value="Unassembled WGS sequence"/>
</dbReference>
<reference evidence="4" key="1">
    <citation type="submission" date="2019-03" db="EMBL/GenBank/DDBJ databases">
        <title>Improved annotation for the trematode Fasciola hepatica.</title>
        <authorList>
            <person name="Choi Y.-J."/>
            <person name="Martin J."/>
            <person name="Mitreva M."/>
        </authorList>
    </citation>
    <scope>NUCLEOTIDE SEQUENCE [LARGE SCALE GENOMIC DNA]</scope>
</reference>
<feature type="domain" description="Isopropylmalate dehydrogenase-like" evidence="3">
    <location>
        <begin position="38"/>
        <end position="275"/>
    </location>
</feature>
<organism evidence="4 5">
    <name type="scientific">Fasciola hepatica</name>
    <name type="common">Liver fluke</name>
    <dbReference type="NCBI Taxonomy" id="6192"/>
    <lineage>
        <taxon>Eukaryota</taxon>
        <taxon>Metazoa</taxon>
        <taxon>Spiralia</taxon>
        <taxon>Lophotrochozoa</taxon>
        <taxon>Platyhelminthes</taxon>
        <taxon>Trematoda</taxon>
        <taxon>Digenea</taxon>
        <taxon>Plagiorchiida</taxon>
        <taxon>Echinostomata</taxon>
        <taxon>Echinostomatoidea</taxon>
        <taxon>Fasciolidae</taxon>
        <taxon>Fasciola</taxon>
    </lineage>
</organism>
<protein>
    <submittedName>
        <fullName evidence="4">Isocitrate dehydrogenase [NAD] subunit mitochondrial</fullName>
    </submittedName>
</protein>
<comment type="caution">
    <text evidence="4">The sequence shown here is derived from an EMBL/GenBank/DDBJ whole genome shotgun (WGS) entry which is preliminary data.</text>
</comment>
<evidence type="ECO:0000313" key="4">
    <source>
        <dbReference type="EMBL" id="THD25047.1"/>
    </source>
</evidence>
<dbReference type="GO" id="GO:0006099">
    <property type="term" value="P:tricarboxylic acid cycle"/>
    <property type="evidence" value="ECO:0007669"/>
    <property type="project" value="UniProtKB-KW"/>
</dbReference>
<evidence type="ECO:0000313" key="5">
    <source>
        <dbReference type="Proteomes" id="UP000230066"/>
    </source>
</evidence>
<name>A0A4E0RV42_FASHE</name>
<proteinExistence type="inferred from homology"/>
<dbReference type="SUPFAM" id="SSF53659">
    <property type="entry name" value="Isocitrate/Isopropylmalate dehydrogenase-like"/>
    <property type="match status" value="1"/>
</dbReference>
<accession>A0A4E0RV42</accession>
<dbReference type="PANTHER" id="PTHR11835">
    <property type="entry name" value="DECARBOXYLATING DEHYDROGENASES-ISOCITRATE, ISOPROPYLMALATE, TARTRATE"/>
    <property type="match status" value="1"/>
</dbReference>
<gene>
    <name evidence="4" type="ORF">D915_003868</name>
</gene>
<dbReference type="EMBL" id="JXXN02001312">
    <property type="protein sequence ID" value="THD25047.1"/>
    <property type="molecule type" value="Genomic_DNA"/>
</dbReference>
<sequence length="285" mass="31567">MSFRCWVSSLINPLGRCGSLLICNKSLSSASLAAQKKRVTLIPGDGVWPELFVSVKHVFRELGVPVDFDELHLSGLPGAQTIDLDIVLESLNRNKVGLKGILRTPVGTQELKTLNMRMRRILDLYANVVHIRSLPGLPNKHGALDFVIIREQLEGEYSALEHESVAGVVESLKIMTRYNCERIAKFAFDYAVRNRRHMLAVFEPGTRHSFAMASGRDIANPTAILLASTHMLRHMNLTDYAVPVESAVLQVIREGKVLTPDIGGCSTTTEFTDAVLKRLKPLAAR</sequence>
<dbReference type="PANTHER" id="PTHR11835:SF42">
    <property type="entry name" value="ISOCITRATE DEHYDROGENASE [NAD] SUBUNIT BETA, MITOCHONDRIAL"/>
    <property type="match status" value="1"/>
</dbReference>
<dbReference type="GO" id="GO:0005739">
    <property type="term" value="C:mitochondrion"/>
    <property type="evidence" value="ECO:0007669"/>
    <property type="project" value="TreeGrafter"/>
</dbReference>
<keyword evidence="2" id="KW-0816">Tricarboxylic acid cycle</keyword>
<evidence type="ECO:0000259" key="3">
    <source>
        <dbReference type="SMART" id="SM01329"/>
    </source>
</evidence>
<evidence type="ECO:0000256" key="2">
    <source>
        <dbReference type="ARBA" id="ARBA00022532"/>
    </source>
</evidence>
<dbReference type="InterPro" id="IPR024084">
    <property type="entry name" value="IsoPropMal-DH-like_dom"/>
</dbReference>
<keyword evidence="5" id="KW-1185">Reference proteome</keyword>
<dbReference type="Gene3D" id="3.40.718.10">
    <property type="entry name" value="Isopropylmalate Dehydrogenase"/>
    <property type="match status" value="2"/>
</dbReference>
<dbReference type="AlphaFoldDB" id="A0A4E0RV42"/>
<dbReference type="Pfam" id="PF00180">
    <property type="entry name" value="Iso_dh"/>
    <property type="match status" value="2"/>
</dbReference>